<sequence>MKKIIIIFLIILTSCSRNEYEKELIGNWNNFPLDFMSDITFKQDSIITYNYFEKEVGEWKADSSKIYITFLNRTKNHHRKELVLNYRISRNKDTLYTFENLDDYRKEFYLLKVKDYWKHYLKEIDLEINLPKADFEITQIDSEKKGFDIYIGFKNNKLKVKTELTYQEKKVLENLEFFSINEFNTHYNLVIDERVTQKVIDSVKDKLSVYPKMRFFRVYKKDSANYGKYNFSNPRNDRKEWNWYGKYE</sequence>
<evidence type="ECO:0008006" key="3">
    <source>
        <dbReference type="Google" id="ProtNLM"/>
    </source>
</evidence>
<proteinExistence type="predicted"/>
<accession>A0A1I6SW41</accession>
<dbReference type="RefSeq" id="WP_177219230.1">
    <property type="nucleotide sequence ID" value="NZ_FOZP01000012.1"/>
</dbReference>
<organism evidence="1 2">
    <name type="scientific">Lutibacter maritimus</name>
    <dbReference type="NCBI Taxonomy" id="593133"/>
    <lineage>
        <taxon>Bacteria</taxon>
        <taxon>Pseudomonadati</taxon>
        <taxon>Bacteroidota</taxon>
        <taxon>Flavobacteriia</taxon>
        <taxon>Flavobacteriales</taxon>
        <taxon>Flavobacteriaceae</taxon>
        <taxon>Lutibacter</taxon>
    </lineage>
</organism>
<evidence type="ECO:0000313" key="1">
    <source>
        <dbReference type="EMBL" id="SFS81156.1"/>
    </source>
</evidence>
<dbReference type="PROSITE" id="PS51257">
    <property type="entry name" value="PROKAR_LIPOPROTEIN"/>
    <property type="match status" value="1"/>
</dbReference>
<evidence type="ECO:0000313" key="2">
    <source>
        <dbReference type="Proteomes" id="UP000199312"/>
    </source>
</evidence>
<gene>
    <name evidence="1" type="ORF">SAMN04488006_0161</name>
</gene>
<dbReference type="Proteomes" id="UP000199312">
    <property type="component" value="Unassembled WGS sequence"/>
</dbReference>
<dbReference type="EMBL" id="FOZP01000012">
    <property type="protein sequence ID" value="SFS81156.1"/>
    <property type="molecule type" value="Genomic_DNA"/>
</dbReference>
<protein>
    <recommendedName>
        <fullName evidence="3">Lipoprotein</fullName>
    </recommendedName>
</protein>
<name>A0A1I6SW41_9FLAO</name>
<reference evidence="2" key="1">
    <citation type="submission" date="2016-10" db="EMBL/GenBank/DDBJ databases">
        <authorList>
            <person name="Varghese N."/>
            <person name="Submissions S."/>
        </authorList>
    </citation>
    <scope>NUCLEOTIDE SEQUENCE [LARGE SCALE GENOMIC DNA]</scope>
    <source>
        <strain evidence="2">DSM 24450</strain>
    </source>
</reference>
<dbReference type="AlphaFoldDB" id="A0A1I6SW41"/>
<keyword evidence="2" id="KW-1185">Reference proteome</keyword>